<dbReference type="AlphaFoldDB" id="A0A644ZMC8"/>
<protein>
    <submittedName>
        <fullName evidence="1">Uncharacterized protein</fullName>
    </submittedName>
</protein>
<sequence length="99" mass="11571">MDSRIKLQEFLETITPNVYFQPPSTITMKYPAIVYSRKAIGKMRANNINYKLNNSYTVTVIDRNPDSKIASVINNMNYCEFDRQFVTDGLNHITFSLYY</sequence>
<dbReference type="EMBL" id="VSSQ01009595">
    <property type="protein sequence ID" value="MPM42080.1"/>
    <property type="molecule type" value="Genomic_DNA"/>
</dbReference>
<evidence type="ECO:0000313" key="1">
    <source>
        <dbReference type="EMBL" id="MPM42080.1"/>
    </source>
</evidence>
<gene>
    <name evidence="1" type="ORF">SDC9_88742</name>
</gene>
<organism evidence="1">
    <name type="scientific">bioreactor metagenome</name>
    <dbReference type="NCBI Taxonomy" id="1076179"/>
    <lineage>
        <taxon>unclassified sequences</taxon>
        <taxon>metagenomes</taxon>
        <taxon>ecological metagenomes</taxon>
    </lineage>
</organism>
<accession>A0A644ZMC8</accession>
<proteinExistence type="predicted"/>
<reference evidence="1" key="1">
    <citation type="submission" date="2019-08" db="EMBL/GenBank/DDBJ databases">
        <authorList>
            <person name="Kucharzyk K."/>
            <person name="Murdoch R.W."/>
            <person name="Higgins S."/>
            <person name="Loffler F."/>
        </authorList>
    </citation>
    <scope>NUCLEOTIDE SEQUENCE</scope>
</reference>
<name>A0A644ZMC8_9ZZZZ</name>
<comment type="caution">
    <text evidence="1">The sequence shown here is derived from an EMBL/GenBank/DDBJ whole genome shotgun (WGS) entry which is preliminary data.</text>
</comment>